<organism evidence="5 6">
    <name type="scientific">Cotesia glomerata</name>
    <name type="common">Lepidopteran parasitic wasp</name>
    <name type="synonym">Apanteles glomeratus</name>
    <dbReference type="NCBI Taxonomy" id="32391"/>
    <lineage>
        <taxon>Eukaryota</taxon>
        <taxon>Metazoa</taxon>
        <taxon>Ecdysozoa</taxon>
        <taxon>Arthropoda</taxon>
        <taxon>Hexapoda</taxon>
        <taxon>Insecta</taxon>
        <taxon>Pterygota</taxon>
        <taxon>Neoptera</taxon>
        <taxon>Endopterygota</taxon>
        <taxon>Hymenoptera</taxon>
        <taxon>Apocrita</taxon>
        <taxon>Ichneumonoidea</taxon>
        <taxon>Braconidae</taxon>
        <taxon>Microgastrinae</taxon>
        <taxon>Cotesia</taxon>
    </lineage>
</organism>
<dbReference type="SUPFAM" id="SSF48371">
    <property type="entry name" value="ARM repeat"/>
    <property type="match status" value="1"/>
</dbReference>
<dbReference type="Pfam" id="PF08167">
    <property type="entry name" value="RIX1"/>
    <property type="match status" value="1"/>
</dbReference>
<evidence type="ECO:0000259" key="4">
    <source>
        <dbReference type="Pfam" id="PF08167"/>
    </source>
</evidence>
<evidence type="ECO:0000313" key="6">
    <source>
        <dbReference type="Proteomes" id="UP000826195"/>
    </source>
</evidence>
<dbReference type="AlphaFoldDB" id="A0AAV7I9V5"/>
<protein>
    <recommendedName>
        <fullName evidence="4">Pre-rRNA-processing protein RIX1 N-terminal domain-containing protein</fullName>
    </recommendedName>
</protein>
<evidence type="ECO:0000313" key="5">
    <source>
        <dbReference type="EMBL" id="KAH0549010.1"/>
    </source>
</evidence>
<dbReference type="InterPro" id="IPR012583">
    <property type="entry name" value="RIX1_N"/>
</dbReference>
<comment type="similarity">
    <text evidence="2">Belongs to the RIX1/PELP1 family.</text>
</comment>
<keyword evidence="6" id="KW-1185">Reference proteome</keyword>
<gene>
    <name evidence="5" type="ORF">KQX54_005099</name>
</gene>
<feature type="domain" description="Pre-rRNA-processing protein RIX1 N-terminal" evidence="4">
    <location>
        <begin position="68"/>
        <end position="212"/>
    </location>
</feature>
<evidence type="ECO:0000256" key="2">
    <source>
        <dbReference type="ARBA" id="ARBA00010511"/>
    </source>
</evidence>
<dbReference type="PANTHER" id="PTHR34105">
    <property type="entry name" value="PROLINE-, GLUTAMIC ACID- AND LEUCINE-RICH PROTEIN 1"/>
    <property type="match status" value="1"/>
</dbReference>
<comment type="subcellular location">
    <subcellularLocation>
        <location evidence="1">Nucleus</location>
    </subcellularLocation>
</comment>
<dbReference type="GO" id="GO:0006364">
    <property type="term" value="P:rRNA processing"/>
    <property type="evidence" value="ECO:0007669"/>
    <property type="project" value="TreeGrafter"/>
</dbReference>
<evidence type="ECO:0000256" key="1">
    <source>
        <dbReference type="ARBA" id="ARBA00004123"/>
    </source>
</evidence>
<dbReference type="PANTHER" id="PTHR34105:SF1">
    <property type="entry name" value="PROLINE-, GLUTAMIC ACID- AND LEUCINE-RICH PROTEIN 1"/>
    <property type="match status" value="1"/>
</dbReference>
<keyword evidence="3" id="KW-0539">Nucleus</keyword>
<dbReference type="InterPro" id="IPR016024">
    <property type="entry name" value="ARM-type_fold"/>
</dbReference>
<dbReference type="GO" id="GO:0005634">
    <property type="term" value="C:nucleus"/>
    <property type="evidence" value="ECO:0007669"/>
    <property type="project" value="UniProtKB-SubCell"/>
</dbReference>
<evidence type="ECO:0000256" key="3">
    <source>
        <dbReference type="ARBA" id="ARBA00023242"/>
    </source>
</evidence>
<accession>A0AAV7I9V5</accession>
<name>A0AAV7I9V5_COTGL</name>
<sequence>MYNGHHGQLLCGKRKDVLDQQQQWRANFNYQHHQPSTSAVSSNQSPDSGRQKKVVCAIETRAHPITDFYNLVISKINSFLNKPDTRVTGVVILSKYLPRCSKDVLLKYGTFWISKVVQVLESNYEPGELSLACKVLGELLIVSKQIPELAKEISIHNIKPLASLITSFDINDKGTSLLYPLAILLHYYKESTEKFQTPIRELILPTIDSQSEEIVQAGANIFTLLTRATERSFKPIESKPLYTNWTYNLLLICNSLDEILDTLFNDKSNNSDEFKLKLPSVSEENVLEYYFKLQRRFENLCVFLSTMLHGCGESNSVIPNDILNLVERGFNISPSSLIKEDSVQNQILYIILPKLHVSLFNVLNAFIEGFKDNLVPFANEILPLYKHTLNWTNGSDNQTIGGKKPFTNVRLSAYKSLKVWMRNLNGLSGVEIICDDIIPWLLKDITPEKSQVLLTIKKTTATSKKAFKRTRDNQIKNDLTLDNSIGEKESIDVDLCKEALHCLQNIFKYSSLIKLPLYKVTEELIISLLYNVYMDSNNFYRQNPECHLQLLRTLKTMQMNPHPLGASSMHHCIELFSSASRENNLQVVEEAKEALMQLEKISHPSAPTLSLPVLSTTE</sequence>
<dbReference type="EMBL" id="JAHXZJ010001864">
    <property type="protein sequence ID" value="KAH0549010.1"/>
    <property type="molecule type" value="Genomic_DNA"/>
</dbReference>
<proteinExistence type="inferred from homology"/>
<reference evidence="5 6" key="1">
    <citation type="journal article" date="2021" name="J. Hered.">
        <title>A chromosome-level genome assembly of the parasitoid wasp, Cotesia glomerata (Hymenoptera: Braconidae).</title>
        <authorList>
            <person name="Pinto B.J."/>
            <person name="Weis J.J."/>
            <person name="Gamble T."/>
            <person name="Ode P.J."/>
            <person name="Paul R."/>
            <person name="Zaspel J.M."/>
        </authorList>
    </citation>
    <scope>NUCLEOTIDE SEQUENCE [LARGE SCALE GENOMIC DNA]</scope>
    <source>
        <strain evidence="5">CgM1</strain>
    </source>
</reference>
<dbReference type="Proteomes" id="UP000826195">
    <property type="component" value="Unassembled WGS sequence"/>
</dbReference>
<comment type="caution">
    <text evidence="5">The sequence shown here is derived from an EMBL/GenBank/DDBJ whole genome shotgun (WGS) entry which is preliminary data.</text>
</comment>